<dbReference type="OrthoDB" id="199366at2759"/>
<sequence length="83" mass="8945">MVDGHVGLVLGGAATYFATINATMPKGWVRTFIHREPMVAGGIALAGLAMAMPLTIVPIRRALGFPTDNYDGDKAKKHPVPWW</sequence>
<keyword evidence="1" id="KW-0472">Membrane</keyword>
<protein>
    <submittedName>
        <fullName evidence="2">Uncharacterized protein</fullName>
    </submittedName>
</protein>
<dbReference type="AlphaFoldDB" id="A0A9W7GM59"/>
<accession>A0A9W7GM59</accession>
<reference evidence="3" key="1">
    <citation type="journal article" date="2023" name="Commun. Biol.">
        <title>Genome analysis of Parmales, the sister group of diatoms, reveals the evolutionary specialization of diatoms from phago-mixotrophs to photoautotrophs.</title>
        <authorList>
            <person name="Ban H."/>
            <person name="Sato S."/>
            <person name="Yoshikawa S."/>
            <person name="Yamada K."/>
            <person name="Nakamura Y."/>
            <person name="Ichinomiya M."/>
            <person name="Sato N."/>
            <person name="Blanc-Mathieu R."/>
            <person name="Endo H."/>
            <person name="Kuwata A."/>
            <person name="Ogata H."/>
        </authorList>
    </citation>
    <scope>NUCLEOTIDE SEQUENCE [LARGE SCALE GENOMIC DNA]</scope>
</reference>
<keyword evidence="3" id="KW-1185">Reference proteome</keyword>
<evidence type="ECO:0000256" key="1">
    <source>
        <dbReference type="SAM" id="Phobius"/>
    </source>
</evidence>
<feature type="transmembrane region" description="Helical" evidence="1">
    <location>
        <begin position="38"/>
        <end position="57"/>
    </location>
</feature>
<keyword evidence="1" id="KW-0812">Transmembrane</keyword>
<comment type="caution">
    <text evidence="2">The sequence shown here is derived from an EMBL/GenBank/DDBJ whole genome shotgun (WGS) entry which is preliminary data.</text>
</comment>
<gene>
    <name evidence="2" type="ORF">TrCOL_g5352</name>
</gene>
<dbReference type="Proteomes" id="UP001165065">
    <property type="component" value="Unassembled WGS sequence"/>
</dbReference>
<name>A0A9W7GM59_9STRA</name>
<evidence type="ECO:0000313" key="2">
    <source>
        <dbReference type="EMBL" id="GMI47870.1"/>
    </source>
</evidence>
<evidence type="ECO:0000313" key="3">
    <source>
        <dbReference type="Proteomes" id="UP001165065"/>
    </source>
</evidence>
<keyword evidence="1" id="KW-1133">Transmembrane helix</keyword>
<proteinExistence type="predicted"/>
<organism evidence="2 3">
    <name type="scientific">Triparma columacea</name>
    <dbReference type="NCBI Taxonomy" id="722753"/>
    <lineage>
        <taxon>Eukaryota</taxon>
        <taxon>Sar</taxon>
        <taxon>Stramenopiles</taxon>
        <taxon>Ochrophyta</taxon>
        <taxon>Bolidophyceae</taxon>
        <taxon>Parmales</taxon>
        <taxon>Triparmaceae</taxon>
        <taxon>Triparma</taxon>
    </lineage>
</organism>
<dbReference type="EMBL" id="BRYA01000363">
    <property type="protein sequence ID" value="GMI47870.1"/>
    <property type="molecule type" value="Genomic_DNA"/>
</dbReference>